<proteinExistence type="predicted"/>
<keyword evidence="12" id="KW-1185">Reference proteome</keyword>
<feature type="region of interest" description="Disordered" evidence="8">
    <location>
        <begin position="244"/>
        <end position="288"/>
    </location>
</feature>
<dbReference type="SMART" id="SM00248">
    <property type="entry name" value="ANK"/>
    <property type="match status" value="4"/>
</dbReference>
<dbReference type="Gene3D" id="1.25.40.20">
    <property type="entry name" value="Ankyrin repeat-containing domain"/>
    <property type="match status" value="1"/>
</dbReference>
<feature type="transmembrane region" description="Helical" evidence="9">
    <location>
        <begin position="409"/>
        <end position="429"/>
    </location>
</feature>
<keyword evidence="3" id="KW-0677">Repeat</keyword>
<dbReference type="GO" id="GO:0016020">
    <property type="term" value="C:membrane"/>
    <property type="evidence" value="ECO:0007669"/>
    <property type="project" value="UniProtKB-SubCell"/>
</dbReference>
<dbReference type="PANTHER" id="PTHR24186:SF37">
    <property type="entry name" value="PGG DOMAIN-CONTAINING PROTEIN"/>
    <property type="match status" value="1"/>
</dbReference>
<dbReference type="Pfam" id="PF12796">
    <property type="entry name" value="Ank_2"/>
    <property type="match status" value="2"/>
</dbReference>
<feature type="compositionally biased region" description="Polar residues" evidence="8">
    <location>
        <begin position="251"/>
        <end position="262"/>
    </location>
</feature>
<comment type="caution">
    <text evidence="11">The sequence shown here is derived from an EMBL/GenBank/DDBJ whole genome shotgun (WGS) entry which is preliminary data.</text>
</comment>
<keyword evidence="4 9" id="KW-1133">Transmembrane helix</keyword>
<dbReference type="InterPro" id="IPR002110">
    <property type="entry name" value="Ankyrin_rpt"/>
</dbReference>
<dbReference type="PROSITE" id="PS50297">
    <property type="entry name" value="ANK_REP_REGION"/>
    <property type="match status" value="1"/>
</dbReference>
<dbReference type="AlphaFoldDB" id="A0ABD3TAI3"/>
<evidence type="ECO:0000256" key="8">
    <source>
        <dbReference type="SAM" id="MobiDB-lite"/>
    </source>
</evidence>
<evidence type="ECO:0000313" key="11">
    <source>
        <dbReference type="EMBL" id="KAL3833545.1"/>
    </source>
</evidence>
<dbReference type="PANTHER" id="PTHR24186">
    <property type="entry name" value="PROTEIN PHOSPHATASE 1 REGULATORY SUBUNIT"/>
    <property type="match status" value="1"/>
</dbReference>
<feature type="transmembrane region" description="Helical" evidence="9">
    <location>
        <begin position="296"/>
        <end position="320"/>
    </location>
</feature>
<dbReference type="Pfam" id="PF13962">
    <property type="entry name" value="PGG"/>
    <property type="match status" value="1"/>
</dbReference>
<dbReference type="PROSITE" id="PS50088">
    <property type="entry name" value="ANK_REPEAT"/>
    <property type="match status" value="1"/>
</dbReference>
<feature type="domain" description="PGG" evidence="10">
    <location>
        <begin position="289"/>
        <end position="388"/>
    </location>
</feature>
<gene>
    <name evidence="11" type="ORF">ACJIZ3_008281</name>
</gene>
<evidence type="ECO:0000256" key="6">
    <source>
        <dbReference type="ARBA" id="ARBA00023136"/>
    </source>
</evidence>
<keyword evidence="6 9" id="KW-0472">Membrane</keyword>
<feature type="repeat" description="ANK" evidence="7">
    <location>
        <begin position="76"/>
        <end position="108"/>
    </location>
</feature>
<feature type="transmembrane region" description="Helical" evidence="9">
    <location>
        <begin position="378"/>
        <end position="397"/>
    </location>
</feature>
<evidence type="ECO:0000313" key="12">
    <source>
        <dbReference type="Proteomes" id="UP001634393"/>
    </source>
</evidence>
<evidence type="ECO:0000259" key="10">
    <source>
        <dbReference type="Pfam" id="PF13962"/>
    </source>
</evidence>
<comment type="subcellular location">
    <subcellularLocation>
        <location evidence="1">Membrane</location>
        <topology evidence="1">Multi-pass membrane protein</topology>
    </subcellularLocation>
</comment>
<accession>A0ABD3TAI3</accession>
<dbReference type="InterPro" id="IPR026961">
    <property type="entry name" value="PGG_dom"/>
</dbReference>
<sequence>MENKLLHAAKSGNVQALVDLIREDSTVLEKWQLWGCTDTPLHLACLLGHLQFVKEYLNRLISTSLGARQLCQLNQDGYTPLHLASANGHVDVIEFLLDEFAKQNPSAVEELCMKKGRDGMTALHSAIVSGSKIDVINVLLTGCPNAANEVTDYAETVLHLAVKHMNRYETFKFLIDKIKPSSDLLNSPDLQGNTIVQCLVKQSGIDMNKENSYGLTPLDIIFVCSFSSNDIYIQKVIQTAGGLSSDKKNASPINPNVQSTALPLSIPRSPPPPPPSPGGNRDEPPMELHQDMTNGMIIMASLIATFALQVALTSPGGYWQDSTEEHRPGKSILYDLARKRFTRLMAVNAVTFLSSVSLILLMIQPLVILRRVWFQVRLNVYLLVVLVTTEFFMILCITTEGKMLLQRSFLLAIGCCIIGLVTLFFRGIIIDQIWPNTM</sequence>
<evidence type="ECO:0000256" key="4">
    <source>
        <dbReference type="ARBA" id="ARBA00022989"/>
    </source>
</evidence>
<evidence type="ECO:0000256" key="1">
    <source>
        <dbReference type="ARBA" id="ARBA00004141"/>
    </source>
</evidence>
<dbReference type="InterPro" id="IPR036770">
    <property type="entry name" value="Ankyrin_rpt-contain_sf"/>
</dbReference>
<dbReference type="Proteomes" id="UP001634393">
    <property type="component" value="Unassembled WGS sequence"/>
</dbReference>
<evidence type="ECO:0000256" key="3">
    <source>
        <dbReference type="ARBA" id="ARBA00022737"/>
    </source>
</evidence>
<name>A0ABD3TAI3_9LAMI</name>
<feature type="transmembrane region" description="Helical" evidence="9">
    <location>
        <begin position="341"/>
        <end position="366"/>
    </location>
</feature>
<dbReference type="EMBL" id="JBJXBP010000004">
    <property type="protein sequence ID" value="KAL3833545.1"/>
    <property type="molecule type" value="Genomic_DNA"/>
</dbReference>
<organism evidence="11 12">
    <name type="scientific">Penstemon smallii</name>
    <dbReference type="NCBI Taxonomy" id="265156"/>
    <lineage>
        <taxon>Eukaryota</taxon>
        <taxon>Viridiplantae</taxon>
        <taxon>Streptophyta</taxon>
        <taxon>Embryophyta</taxon>
        <taxon>Tracheophyta</taxon>
        <taxon>Spermatophyta</taxon>
        <taxon>Magnoliopsida</taxon>
        <taxon>eudicotyledons</taxon>
        <taxon>Gunneridae</taxon>
        <taxon>Pentapetalae</taxon>
        <taxon>asterids</taxon>
        <taxon>lamiids</taxon>
        <taxon>Lamiales</taxon>
        <taxon>Plantaginaceae</taxon>
        <taxon>Cheloneae</taxon>
        <taxon>Penstemon</taxon>
    </lineage>
</organism>
<protein>
    <recommendedName>
        <fullName evidence="10">PGG domain-containing protein</fullName>
    </recommendedName>
</protein>
<evidence type="ECO:0000256" key="7">
    <source>
        <dbReference type="PROSITE-ProRule" id="PRU00023"/>
    </source>
</evidence>
<evidence type="ECO:0000256" key="9">
    <source>
        <dbReference type="SAM" id="Phobius"/>
    </source>
</evidence>
<evidence type="ECO:0000256" key="2">
    <source>
        <dbReference type="ARBA" id="ARBA00022692"/>
    </source>
</evidence>
<evidence type="ECO:0000256" key="5">
    <source>
        <dbReference type="ARBA" id="ARBA00023043"/>
    </source>
</evidence>
<dbReference type="SUPFAM" id="SSF48403">
    <property type="entry name" value="Ankyrin repeat"/>
    <property type="match status" value="1"/>
</dbReference>
<keyword evidence="2 9" id="KW-0812">Transmembrane</keyword>
<keyword evidence="5 7" id="KW-0040">ANK repeat</keyword>
<feature type="compositionally biased region" description="Pro residues" evidence="8">
    <location>
        <begin position="268"/>
        <end position="277"/>
    </location>
</feature>
<reference evidence="11 12" key="1">
    <citation type="submission" date="2024-12" db="EMBL/GenBank/DDBJ databases">
        <title>The unique morphological basis and parallel evolutionary history of personate flowers in Penstemon.</title>
        <authorList>
            <person name="Depatie T.H."/>
            <person name="Wessinger C.A."/>
        </authorList>
    </citation>
    <scope>NUCLEOTIDE SEQUENCE [LARGE SCALE GENOMIC DNA]</scope>
    <source>
        <strain evidence="11">WTNN_2</strain>
        <tissue evidence="11">Leaf</tissue>
    </source>
</reference>